<protein>
    <submittedName>
        <fullName evidence="2">Uncharacterized protein</fullName>
    </submittedName>
</protein>
<gene>
    <name evidence="2" type="ORF">CCHR01_17904</name>
</gene>
<name>A0AAD9E956_9PEZI</name>
<accession>A0AAD9E956</accession>
<dbReference type="AlphaFoldDB" id="A0AAD9E956"/>
<comment type="caution">
    <text evidence="2">The sequence shown here is derived from an EMBL/GenBank/DDBJ whole genome shotgun (WGS) entry which is preliminary data.</text>
</comment>
<dbReference type="Proteomes" id="UP001243330">
    <property type="component" value="Unassembled WGS sequence"/>
</dbReference>
<dbReference type="EMBL" id="JAQOWY010000668">
    <property type="protein sequence ID" value="KAK1839478.1"/>
    <property type="molecule type" value="Genomic_DNA"/>
</dbReference>
<evidence type="ECO:0000313" key="2">
    <source>
        <dbReference type="EMBL" id="KAK1839478.1"/>
    </source>
</evidence>
<proteinExistence type="predicted"/>
<keyword evidence="3" id="KW-1185">Reference proteome</keyword>
<reference evidence="2" key="1">
    <citation type="submission" date="2023-01" db="EMBL/GenBank/DDBJ databases">
        <title>Colletotrichum chrysophilum M932 genome sequence.</title>
        <authorList>
            <person name="Baroncelli R."/>
        </authorList>
    </citation>
    <scope>NUCLEOTIDE SEQUENCE</scope>
    <source>
        <strain evidence="2">M932</strain>
    </source>
</reference>
<evidence type="ECO:0000313" key="3">
    <source>
        <dbReference type="Proteomes" id="UP001243330"/>
    </source>
</evidence>
<feature type="region of interest" description="Disordered" evidence="1">
    <location>
        <begin position="1"/>
        <end position="30"/>
    </location>
</feature>
<organism evidence="2 3">
    <name type="scientific">Colletotrichum chrysophilum</name>
    <dbReference type="NCBI Taxonomy" id="1836956"/>
    <lineage>
        <taxon>Eukaryota</taxon>
        <taxon>Fungi</taxon>
        <taxon>Dikarya</taxon>
        <taxon>Ascomycota</taxon>
        <taxon>Pezizomycotina</taxon>
        <taxon>Sordariomycetes</taxon>
        <taxon>Hypocreomycetidae</taxon>
        <taxon>Glomerellales</taxon>
        <taxon>Glomerellaceae</taxon>
        <taxon>Colletotrichum</taxon>
        <taxon>Colletotrichum gloeosporioides species complex</taxon>
    </lineage>
</organism>
<sequence>MATWFRRKDGGEGVDEPREWETNGGGSGSPAEKFEFGFFLEGKLLLVKDWLNAKGANKGGSRSPKATPPMDDTRFAYPVRGVETMLQADVD</sequence>
<evidence type="ECO:0000256" key="1">
    <source>
        <dbReference type="SAM" id="MobiDB-lite"/>
    </source>
</evidence>
<feature type="compositionally biased region" description="Basic and acidic residues" evidence="1">
    <location>
        <begin position="1"/>
        <end position="21"/>
    </location>
</feature>